<dbReference type="Proteomes" id="UP000306912">
    <property type="component" value="Unassembled WGS sequence"/>
</dbReference>
<dbReference type="AlphaFoldDB" id="A0A5R8QHZ7"/>
<dbReference type="RefSeq" id="WP_138189954.1">
    <property type="nucleotide sequence ID" value="NZ_VBWP01000001.1"/>
</dbReference>
<dbReference type="EMBL" id="VBWP01000001">
    <property type="protein sequence ID" value="TLG77346.1"/>
    <property type="molecule type" value="Genomic_DNA"/>
</dbReference>
<gene>
    <name evidence="1" type="ORF">FEZ08_01635</name>
</gene>
<reference evidence="1 2" key="1">
    <citation type="submission" date="2019-05" db="EMBL/GenBank/DDBJ databases">
        <title>Culicoidintestinum kansasii gen. nov., sp. nov. from the gastrointestinal tract of the biting midge, Culicoides sonorensis.</title>
        <authorList>
            <person name="Neupane S."/>
            <person name="Ghosh A."/>
            <person name="Gunther S."/>
            <person name="Martin K."/>
            <person name="Zurek L."/>
        </authorList>
    </citation>
    <scope>NUCLEOTIDE SEQUENCE [LARGE SCALE GENOMIC DNA]</scope>
    <source>
        <strain evidence="1 2">CS-1</strain>
    </source>
</reference>
<accession>A0A5R8QHZ7</accession>
<sequence length="124" mass="13690">MEYRYINLTDHDIRIADGGTDVVIPPSGMIARIKSKERRLIGVHSGIKQYLLGGRQIEYLPAPVDGTIYIVSKVVLSALNGRRKDVYAPERIKRKGGRVVSASGLVQFERVKKQGMPISGGEGR</sequence>
<dbReference type="InParanoid" id="A0A5R8QHZ7"/>
<comment type="caution">
    <text evidence="1">The sequence shown here is derived from an EMBL/GenBank/DDBJ whole genome shotgun (WGS) entry which is preliminary data.</text>
</comment>
<keyword evidence="2" id="KW-1185">Reference proteome</keyword>
<proteinExistence type="predicted"/>
<evidence type="ECO:0000313" key="1">
    <source>
        <dbReference type="EMBL" id="TLG77346.1"/>
    </source>
</evidence>
<dbReference type="OrthoDB" id="2990152at2"/>
<evidence type="ECO:0000313" key="2">
    <source>
        <dbReference type="Proteomes" id="UP000306912"/>
    </source>
</evidence>
<organism evidence="1 2">
    <name type="scientific">Culicoidibacter larvae</name>
    <dbReference type="NCBI Taxonomy" id="2579976"/>
    <lineage>
        <taxon>Bacteria</taxon>
        <taxon>Bacillati</taxon>
        <taxon>Bacillota</taxon>
        <taxon>Culicoidibacteria</taxon>
        <taxon>Culicoidibacterales</taxon>
        <taxon>Culicoidibacteraceae</taxon>
        <taxon>Culicoidibacter</taxon>
    </lineage>
</organism>
<name>A0A5R8QHZ7_9FIRM</name>
<protein>
    <submittedName>
        <fullName evidence="1">Uncharacterized protein</fullName>
    </submittedName>
</protein>